<keyword evidence="2" id="KW-0812">Transmembrane</keyword>
<dbReference type="AlphaFoldDB" id="A0A1G4MF05"/>
<dbReference type="Proteomes" id="UP000190831">
    <property type="component" value="Chromosome F"/>
</dbReference>
<name>A0A1G4MF05_LACFM</name>
<dbReference type="EMBL" id="LT598490">
    <property type="protein sequence ID" value="SCW02447.1"/>
    <property type="molecule type" value="Genomic_DNA"/>
</dbReference>
<dbReference type="OrthoDB" id="3980401at2759"/>
<keyword evidence="2" id="KW-1133">Transmembrane helix</keyword>
<protein>
    <submittedName>
        <fullName evidence="3">LAFE_0F06634g1_1</fullName>
    </submittedName>
</protein>
<sequence length="218" mass="25187">MSTICYKRIYSRDITSVAESFKSWDTCMDNKVCKIIAIVGIVLAVIVGIWIVGSLLRCFKDGATGITEFFCWCCGSGRKRAAQDQSMRTQQTGNPPMVVYQPIQQPQNAYYPDESYYDERYNGKVKEIEQDFDLEAQRNKSLKRGVDRTPLVYDEEEEHELNTYHPTLSTYQPQDIQQPNVQNNNRFSPAPPYQPSQVPYPHDDASTNWGYQYHHGNY</sequence>
<dbReference type="OMA" id="KPCKIIA"/>
<dbReference type="InterPro" id="IPR037504">
    <property type="entry name" value="PSI_induc_2"/>
</dbReference>
<organism evidence="3 4">
    <name type="scientific">Lachancea fermentati</name>
    <name type="common">Zygosaccharomyces fermentati</name>
    <dbReference type="NCBI Taxonomy" id="4955"/>
    <lineage>
        <taxon>Eukaryota</taxon>
        <taxon>Fungi</taxon>
        <taxon>Dikarya</taxon>
        <taxon>Ascomycota</taxon>
        <taxon>Saccharomycotina</taxon>
        <taxon>Saccharomycetes</taxon>
        <taxon>Saccharomycetales</taxon>
        <taxon>Saccharomycetaceae</taxon>
        <taxon>Lachancea</taxon>
    </lineage>
</organism>
<proteinExistence type="predicted"/>
<feature type="region of interest" description="Disordered" evidence="1">
    <location>
        <begin position="177"/>
        <end position="205"/>
    </location>
</feature>
<accession>A0A1G4MF05</accession>
<dbReference type="PANTHER" id="PTHR40018">
    <property type="entry name" value="[PSI+] INDUCTION PROTEIN 2"/>
    <property type="match status" value="1"/>
</dbReference>
<dbReference type="PANTHER" id="PTHR40018:SF1">
    <property type="entry name" value="[PSI+] INDUCTION PROTEIN 2"/>
    <property type="match status" value="1"/>
</dbReference>
<evidence type="ECO:0000256" key="2">
    <source>
        <dbReference type="SAM" id="Phobius"/>
    </source>
</evidence>
<feature type="transmembrane region" description="Helical" evidence="2">
    <location>
        <begin position="32"/>
        <end position="52"/>
    </location>
</feature>
<reference evidence="4" key="1">
    <citation type="submission" date="2016-03" db="EMBL/GenBank/DDBJ databases">
        <authorList>
            <person name="Devillers H."/>
        </authorList>
    </citation>
    <scope>NUCLEOTIDE SEQUENCE [LARGE SCALE GENOMIC DNA]</scope>
</reference>
<keyword evidence="2" id="KW-0472">Membrane</keyword>
<gene>
    <name evidence="3" type="ORF">LAFE_0F06634G</name>
</gene>
<feature type="compositionally biased region" description="Polar residues" evidence="1">
    <location>
        <begin position="177"/>
        <end position="187"/>
    </location>
</feature>
<dbReference type="GO" id="GO:0005935">
    <property type="term" value="C:cellular bud neck"/>
    <property type="evidence" value="ECO:0007669"/>
    <property type="project" value="TreeGrafter"/>
</dbReference>
<dbReference type="GO" id="GO:0005886">
    <property type="term" value="C:plasma membrane"/>
    <property type="evidence" value="ECO:0007669"/>
    <property type="project" value="TreeGrafter"/>
</dbReference>
<evidence type="ECO:0000313" key="4">
    <source>
        <dbReference type="Proteomes" id="UP000190831"/>
    </source>
</evidence>
<evidence type="ECO:0000256" key="1">
    <source>
        <dbReference type="SAM" id="MobiDB-lite"/>
    </source>
</evidence>
<evidence type="ECO:0000313" key="3">
    <source>
        <dbReference type="EMBL" id="SCW02447.1"/>
    </source>
</evidence>
<keyword evidence="4" id="KW-1185">Reference proteome</keyword>